<keyword evidence="2" id="KW-0812">Transmembrane</keyword>
<gene>
    <name evidence="4" type="ORF">CP967_26725</name>
</gene>
<feature type="region of interest" description="Disordered" evidence="1">
    <location>
        <begin position="314"/>
        <end position="334"/>
    </location>
</feature>
<evidence type="ECO:0000313" key="4">
    <source>
        <dbReference type="EMBL" id="QEU76791.1"/>
    </source>
</evidence>
<feature type="transmembrane region" description="Helical" evidence="2">
    <location>
        <begin position="162"/>
        <end position="193"/>
    </location>
</feature>
<dbReference type="InterPro" id="IPR018476">
    <property type="entry name" value="GlyceroP-diester-Pdiesterase_M"/>
</dbReference>
<accession>A0A5J6FLJ2</accession>
<evidence type="ECO:0000256" key="1">
    <source>
        <dbReference type="SAM" id="MobiDB-lite"/>
    </source>
</evidence>
<dbReference type="EMBL" id="CP023702">
    <property type="protein sequence ID" value="QEU76791.1"/>
    <property type="molecule type" value="Genomic_DNA"/>
</dbReference>
<feature type="transmembrane region" description="Helical" evidence="2">
    <location>
        <begin position="63"/>
        <end position="96"/>
    </location>
</feature>
<feature type="transmembrane region" description="Helical" evidence="2">
    <location>
        <begin position="21"/>
        <end position="43"/>
    </location>
</feature>
<evidence type="ECO:0000256" key="2">
    <source>
        <dbReference type="SAM" id="Phobius"/>
    </source>
</evidence>
<keyword evidence="2" id="KW-0472">Membrane</keyword>
<name>A0A5J6FLJ2_9ACTN</name>
<keyword evidence="5" id="KW-1185">Reference proteome</keyword>
<feature type="domain" description="Glycerophosphoryl diester phosphodiesterase membrane" evidence="3">
    <location>
        <begin position="166"/>
        <end position="298"/>
    </location>
</feature>
<dbReference type="AlphaFoldDB" id="A0A5J6FLJ2"/>
<organism evidence="4 5">
    <name type="scientific">Streptomyces nitrosporeus</name>
    <dbReference type="NCBI Taxonomy" id="28894"/>
    <lineage>
        <taxon>Bacteria</taxon>
        <taxon>Bacillati</taxon>
        <taxon>Actinomycetota</taxon>
        <taxon>Actinomycetes</taxon>
        <taxon>Kitasatosporales</taxon>
        <taxon>Streptomycetaceae</taxon>
        <taxon>Streptomyces</taxon>
    </lineage>
</organism>
<protein>
    <recommendedName>
        <fullName evidence="3">Glycerophosphoryl diester phosphodiesterase membrane domain-containing protein</fullName>
    </recommendedName>
</protein>
<proteinExistence type="predicted"/>
<sequence>MFSGAFATLGKYFKHLIGLSAALYGGALLLMAVAVAVAYSAVSDTLDRMVALGYDEDPAPGDVSTLVIAGICLAVLGIATMLVVSGLMYAAVPAVVQEAVLGRAVTFAAVWRRAWAALFPVMGAVFLTALVIIVPVLLLMVALIGMIVISATAESGTGSVTASVLGILGALATAPLAVWIAIRFCLAPAVVVIEGRRPVDAMRRSAQLIRGDWWRVFGITLLVYAIAGVAGYFVQLPFMFLGMFSSVLGSASLGPEPSVAAVLVMMGGYMVAMLLGQMVSQIIVTTFPQVVTSLLYIDRRIRTEDLAPALTEAAGLPPQGHYPPPYPGGGAPRW</sequence>
<feature type="transmembrane region" description="Helical" evidence="2">
    <location>
        <begin position="213"/>
        <end position="238"/>
    </location>
</feature>
<dbReference type="Pfam" id="PF10110">
    <property type="entry name" value="GPDPase_memb"/>
    <property type="match status" value="1"/>
</dbReference>
<dbReference type="PANTHER" id="PTHR33133">
    <property type="entry name" value="OS08G0107100 PROTEIN-RELATED"/>
    <property type="match status" value="1"/>
</dbReference>
<dbReference type="PANTHER" id="PTHR33133:SF1">
    <property type="entry name" value="EXPRESSED PROTEIN-RELATED"/>
    <property type="match status" value="1"/>
</dbReference>
<dbReference type="KEGG" id="snk:CP967_26725"/>
<reference evidence="4 5" key="1">
    <citation type="submission" date="2017-09" db="EMBL/GenBank/DDBJ databases">
        <authorList>
            <person name="Lee N."/>
            <person name="Cho B.-K."/>
        </authorList>
    </citation>
    <scope>NUCLEOTIDE SEQUENCE [LARGE SCALE GENOMIC DNA]</scope>
    <source>
        <strain evidence="4 5">ATCC 12769</strain>
    </source>
</reference>
<evidence type="ECO:0000259" key="3">
    <source>
        <dbReference type="Pfam" id="PF10110"/>
    </source>
</evidence>
<dbReference type="Proteomes" id="UP000326178">
    <property type="component" value="Chromosome"/>
</dbReference>
<feature type="transmembrane region" description="Helical" evidence="2">
    <location>
        <begin position="117"/>
        <end position="150"/>
    </location>
</feature>
<dbReference type="OrthoDB" id="121140at2"/>
<evidence type="ECO:0000313" key="5">
    <source>
        <dbReference type="Proteomes" id="UP000326178"/>
    </source>
</evidence>
<keyword evidence="2" id="KW-1133">Transmembrane helix</keyword>